<dbReference type="Proteomes" id="UP000256748">
    <property type="component" value="Unassembled WGS sequence"/>
</dbReference>
<dbReference type="InterPro" id="IPR028939">
    <property type="entry name" value="P5C_Rdtase_cat_N"/>
</dbReference>
<protein>
    <submittedName>
        <fullName evidence="3">3-hydroxyisobutyrate dehydrogenase</fullName>
    </submittedName>
</protein>
<feature type="domain" description="Pyrroline-5-carboxylate reductase catalytic N-terminal" evidence="2">
    <location>
        <begin position="39"/>
        <end position="129"/>
    </location>
</feature>
<name>A0A3E1B178_RHILT</name>
<accession>A0A3E1B178</accession>
<evidence type="ECO:0000313" key="3">
    <source>
        <dbReference type="EMBL" id="RFB82507.1"/>
    </source>
</evidence>
<dbReference type="InterPro" id="IPR051267">
    <property type="entry name" value="STEAP_metalloreductase"/>
</dbReference>
<dbReference type="Gene3D" id="3.40.50.720">
    <property type="entry name" value="NAD(P)-binding Rossmann-like Domain"/>
    <property type="match status" value="1"/>
</dbReference>
<sequence>MPADGRGARRSARHAARIRSPRPRLKRAYIHIRERTFMKIGIIGAGNIGATLARKLATSGHAVKLANSKGPDSIRALAGDIGAAAVSKEEAVRGVEVVVLSIPLANYRDLAGLFNDVPDDVVVIDTSNYYPFRDGAIADVDGGMAESVWVGSQIGRPVVKAWNAVLAATLAEKGQPEGVDGRIAIPVAGDVAKAKAIAIELVEATGFDALDAGGLAASWRQQPGTPAYCTELAANELKEALRSADRSRAADNRDALIKEFFAAGTSLTHDDMVARNRAGTAAPKS</sequence>
<evidence type="ECO:0000313" key="4">
    <source>
        <dbReference type="Proteomes" id="UP000256748"/>
    </source>
</evidence>
<keyword evidence="1" id="KW-0560">Oxidoreductase</keyword>
<evidence type="ECO:0000259" key="2">
    <source>
        <dbReference type="Pfam" id="PF03807"/>
    </source>
</evidence>
<dbReference type="AlphaFoldDB" id="A0A3E1B178"/>
<reference evidence="3 4" key="1">
    <citation type="submission" date="2017-03" db="EMBL/GenBank/DDBJ databases">
        <title>Genome analysis of Rhizobial strains effectives or ineffectives for nitrogen fixation isolated from bean seeds.</title>
        <authorList>
            <person name="Peralta H."/>
            <person name="Aguilar-Vera A."/>
            <person name="Mora Y."/>
            <person name="Vargas-Lagunas C."/>
            <person name="Girard L."/>
            <person name="Mora J."/>
        </authorList>
    </citation>
    <scope>NUCLEOTIDE SEQUENCE [LARGE SCALE GENOMIC DNA]</scope>
    <source>
        <strain evidence="3 4">CCGM5</strain>
    </source>
</reference>
<dbReference type="PANTHER" id="PTHR14239:SF10">
    <property type="entry name" value="REDUCTASE"/>
    <property type="match status" value="1"/>
</dbReference>
<dbReference type="SUPFAM" id="SSF51735">
    <property type="entry name" value="NAD(P)-binding Rossmann-fold domains"/>
    <property type="match status" value="1"/>
</dbReference>
<gene>
    <name evidence="3" type="ORF">B5K10_32405</name>
</gene>
<proteinExistence type="predicted"/>
<dbReference type="PANTHER" id="PTHR14239">
    <property type="entry name" value="DUDULIN-RELATED"/>
    <property type="match status" value="1"/>
</dbReference>
<dbReference type="EMBL" id="NAOO01000045">
    <property type="protein sequence ID" value="RFB82507.1"/>
    <property type="molecule type" value="Genomic_DNA"/>
</dbReference>
<organism evidence="3 4">
    <name type="scientific">Rhizobium leguminosarum bv. trifolii</name>
    <dbReference type="NCBI Taxonomy" id="386"/>
    <lineage>
        <taxon>Bacteria</taxon>
        <taxon>Pseudomonadati</taxon>
        <taxon>Pseudomonadota</taxon>
        <taxon>Alphaproteobacteria</taxon>
        <taxon>Hyphomicrobiales</taxon>
        <taxon>Rhizobiaceae</taxon>
        <taxon>Rhizobium/Agrobacterium group</taxon>
        <taxon>Rhizobium</taxon>
    </lineage>
</organism>
<dbReference type="Pfam" id="PF03807">
    <property type="entry name" value="F420_oxidored"/>
    <property type="match status" value="1"/>
</dbReference>
<comment type="caution">
    <text evidence="3">The sequence shown here is derived from an EMBL/GenBank/DDBJ whole genome shotgun (WGS) entry which is preliminary data.</text>
</comment>
<dbReference type="GO" id="GO:0016491">
    <property type="term" value="F:oxidoreductase activity"/>
    <property type="evidence" value="ECO:0007669"/>
    <property type="project" value="UniProtKB-KW"/>
</dbReference>
<evidence type="ECO:0000256" key="1">
    <source>
        <dbReference type="ARBA" id="ARBA00023002"/>
    </source>
</evidence>
<dbReference type="InterPro" id="IPR036291">
    <property type="entry name" value="NAD(P)-bd_dom_sf"/>
</dbReference>